<reference evidence="6 7" key="1">
    <citation type="submission" date="2018-07" db="EMBL/GenBank/DDBJ databases">
        <title>Dyadobacter roseus sp. nov., isolated from rose rhizosphere soil.</title>
        <authorList>
            <person name="Chen L."/>
        </authorList>
    </citation>
    <scope>NUCLEOTIDE SEQUENCE [LARGE SCALE GENOMIC DNA]</scope>
    <source>
        <strain evidence="6 7">RS19</strain>
    </source>
</reference>
<dbReference type="Pfam" id="PF00691">
    <property type="entry name" value="OmpA"/>
    <property type="match status" value="1"/>
</dbReference>
<comment type="caution">
    <text evidence="6">The sequence shown here is derived from an EMBL/GenBank/DDBJ whole genome shotgun (WGS) entry which is preliminary data.</text>
</comment>
<dbReference type="SUPFAM" id="SSF82171">
    <property type="entry name" value="DPP6 N-terminal domain-like"/>
    <property type="match status" value="1"/>
</dbReference>
<dbReference type="InterPro" id="IPR011659">
    <property type="entry name" value="WD40"/>
</dbReference>
<evidence type="ECO:0000313" key="6">
    <source>
        <dbReference type="EMBL" id="REA61570.1"/>
    </source>
</evidence>
<proteinExistence type="predicted"/>
<comment type="subcellular location">
    <subcellularLocation>
        <location evidence="1">Cell outer membrane</location>
    </subcellularLocation>
</comment>
<dbReference type="Proteomes" id="UP000256373">
    <property type="component" value="Unassembled WGS sequence"/>
</dbReference>
<dbReference type="OrthoDB" id="1490539at2"/>
<dbReference type="Pfam" id="PF07676">
    <property type="entry name" value="PD40"/>
    <property type="match status" value="2"/>
</dbReference>
<evidence type="ECO:0000256" key="1">
    <source>
        <dbReference type="ARBA" id="ARBA00004442"/>
    </source>
</evidence>
<dbReference type="InterPro" id="IPR006665">
    <property type="entry name" value="OmpA-like"/>
</dbReference>
<dbReference type="InterPro" id="IPR008969">
    <property type="entry name" value="CarboxyPept-like_regulatory"/>
</dbReference>
<name>A0A3D8YBR8_9BACT</name>
<evidence type="ECO:0000259" key="5">
    <source>
        <dbReference type="PROSITE" id="PS51123"/>
    </source>
</evidence>
<keyword evidence="6" id="KW-0282">Flagellum</keyword>
<evidence type="ECO:0000256" key="3">
    <source>
        <dbReference type="ARBA" id="ARBA00023237"/>
    </source>
</evidence>
<gene>
    <name evidence="6" type="ORF">DSL64_11415</name>
</gene>
<sequence length="674" mass="75161">MIFIRLTLAFLFLISIQHQVFSQKTLWASKVLGYSSEYRPDQYGHAYRAKQILGEPNKLPALGDSPCAWTSADPDSRSEEWIKVGFSENIKLAQVAIGENFNPGAIVRVYVYDESGKEVLVYTGDAAPVNVQGRMLNIFPAQKGLSVNAVKIVLQPDKVRGFNQIDAIAISEKSELVQAMINLAPELPKDLVKENLGKNINSKGMEINPVISPDGKTLYFTRSHHPENVPPIEKQDVWSSTLTGRNQWSKAINVGAPINNNENNAIVSISSDGKTLYLINHYRPDGKVYFGLSQSFYTKNGWSFPKDVNMPGLYSDRNEMDLAVSPHGNVMILSLQRRDTQGYRDLYVSFKEKDDVWSEPKHMGEVINSADFEGTPFLALDNKTLYFSSNGHSGFGGNDIFMTTRLDDSWTNWSKPLNLGPVVNTPGWDGYFNVPASGDYAYFSSATNSLGSYDIFRLTLPEEIKPEPVAIITGSVLSSTTNEPVIADILADIKKDAQIFTSTTYNPENGEYRIVLPAKETYRITASAKGYFPVTEEIDLLTETGFRTIQKNLLLQPVQAGQQIRLNNTMFQQSSAEVVPSSFAELDRIVAAMTEYPAMEILLEGHTDNQGDVSKNVQLSEERVQEVKKYLLSKGIDSSRIQTKAWGPAKPIASNATEETRKRNRRVEFTVLKL</sequence>
<dbReference type="CDD" id="cd07185">
    <property type="entry name" value="OmpA_C-like"/>
    <property type="match status" value="1"/>
</dbReference>
<protein>
    <submittedName>
        <fullName evidence="6">Flagellar motor protein MotB</fullName>
    </submittedName>
</protein>
<dbReference type="InterPro" id="IPR006664">
    <property type="entry name" value="OMP_bac"/>
</dbReference>
<dbReference type="PANTHER" id="PTHR30329">
    <property type="entry name" value="STATOR ELEMENT OF FLAGELLAR MOTOR COMPLEX"/>
    <property type="match status" value="1"/>
</dbReference>
<organism evidence="6 7">
    <name type="scientific">Dyadobacter luteus</name>
    <dbReference type="NCBI Taxonomy" id="2259619"/>
    <lineage>
        <taxon>Bacteria</taxon>
        <taxon>Pseudomonadati</taxon>
        <taxon>Bacteroidota</taxon>
        <taxon>Cytophagia</taxon>
        <taxon>Cytophagales</taxon>
        <taxon>Spirosomataceae</taxon>
        <taxon>Dyadobacter</taxon>
    </lineage>
</organism>
<keyword evidence="3" id="KW-0998">Cell outer membrane</keyword>
<evidence type="ECO:0000313" key="7">
    <source>
        <dbReference type="Proteomes" id="UP000256373"/>
    </source>
</evidence>
<dbReference type="EMBL" id="QNUL01000007">
    <property type="protein sequence ID" value="REA61570.1"/>
    <property type="molecule type" value="Genomic_DNA"/>
</dbReference>
<dbReference type="PROSITE" id="PS51123">
    <property type="entry name" value="OMPA_2"/>
    <property type="match status" value="1"/>
</dbReference>
<accession>A0A3D8YBR8</accession>
<keyword evidence="6" id="KW-0966">Cell projection</keyword>
<dbReference type="AlphaFoldDB" id="A0A3D8YBR8"/>
<keyword evidence="7" id="KW-1185">Reference proteome</keyword>
<dbReference type="RefSeq" id="WP_115831024.1">
    <property type="nucleotide sequence ID" value="NZ_QNUL01000007.1"/>
</dbReference>
<dbReference type="PRINTS" id="PR01021">
    <property type="entry name" value="OMPADOMAIN"/>
</dbReference>
<keyword evidence="6" id="KW-0969">Cilium</keyword>
<keyword evidence="2 4" id="KW-0472">Membrane</keyword>
<dbReference type="Gene3D" id="3.30.1330.60">
    <property type="entry name" value="OmpA-like domain"/>
    <property type="match status" value="1"/>
</dbReference>
<dbReference type="InterPro" id="IPR050330">
    <property type="entry name" value="Bact_OuterMem_StrucFunc"/>
</dbReference>
<feature type="domain" description="OmpA-like" evidence="5">
    <location>
        <begin position="558"/>
        <end position="674"/>
    </location>
</feature>
<dbReference type="GO" id="GO:0009279">
    <property type="term" value="C:cell outer membrane"/>
    <property type="evidence" value="ECO:0007669"/>
    <property type="project" value="UniProtKB-SubCell"/>
</dbReference>
<dbReference type="SUPFAM" id="SSF49464">
    <property type="entry name" value="Carboxypeptidase regulatory domain-like"/>
    <property type="match status" value="1"/>
</dbReference>
<dbReference type="SUPFAM" id="SSF103088">
    <property type="entry name" value="OmpA-like"/>
    <property type="match status" value="1"/>
</dbReference>
<dbReference type="PANTHER" id="PTHR30329:SF21">
    <property type="entry name" value="LIPOPROTEIN YIAD-RELATED"/>
    <property type="match status" value="1"/>
</dbReference>
<dbReference type="Gene3D" id="2.60.40.1120">
    <property type="entry name" value="Carboxypeptidase-like, regulatory domain"/>
    <property type="match status" value="1"/>
</dbReference>
<evidence type="ECO:0000256" key="4">
    <source>
        <dbReference type="PROSITE-ProRule" id="PRU00473"/>
    </source>
</evidence>
<evidence type="ECO:0000256" key="2">
    <source>
        <dbReference type="ARBA" id="ARBA00023136"/>
    </source>
</evidence>
<dbReference type="InterPro" id="IPR036737">
    <property type="entry name" value="OmpA-like_sf"/>
</dbReference>